<name>A0AAE6JAN2_9SPHI</name>
<dbReference type="PROSITE" id="PS00065">
    <property type="entry name" value="D_2_HYDROXYACID_DH_1"/>
    <property type="match status" value="1"/>
</dbReference>
<dbReference type="EMBL" id="CP071880">
    <property type="protein sequence ID" value="QTE49218.1"/>
    <property type="molecule type" value="Genomic_DNA"/>
</dbReference>
<evidence type="ECO:0000256" key="3">
    <source>
        <dbReference type="ARBA" id="ARBA00023002"/>
    </source>
</evidence>
<accession>A0AAE6JAN2</accession>
<sequence length="305" mass="32512">MKILTSPSSFGQVGNEPVELLRQNGYEVINNPYGRKLTEDEVIELAADCIGIVAGVEPLTARVMDALPKLKCISRVGIGMDSVDLKYAAEKGIIVSNTPDGPTRAVAELTLAMTLSLLRKIPQAHADLKNKVWKKQVGNLFLNKVVGVVGLGRIGKLVSQLFRGIGNPVIGYDPYADAAWATDNGVELVDFDTLLTKADVVTIHVPGNEDGSAVIGAKEIDLMKTGAFLVNISRGGIVDEEALYNALSANKLTGAAIDVFSSEPYSGPLCDLDNVVLTPHLGSYAEEGKLLMEIDAVKNLINALK</sequence>
<dbReference type="PANTHER" id="PTHR42789:SF1">
    <property type="entry name" value="D-ISOMER SPECIFIC 2-HYDROXYACID DEHYDROGENASE FAMILY PROTEIN (AFU_ORTHOLOGUE AFUA_6G10090)"/>
    <property type="match status" value="1"/>
</dbReference>
<dbReference type="InterPro" id="IPR006140">
    <property type="entry name" value="D-isomer_DH_NAD-bd"/>
</dbReference>
<evidence type="ECO:0000259" key="6">
    <source>
        <dbReference type="Pfam" id="PF00389"/>
    </source>
</evidence>
<dbReference type="SUPFAM" id="SSF52283">
    <property type="entry name" value="Formate/glycerate dehydrogenase catalytic domain-like"/>
    <property type="match status" value="1"/>
</dbReference>
<proteinExistence type="inferred from homology"/>
<dbReference type="Gene3D" id="3.40.50.720">
    <property type="entry name" value="NAD(P)-binding Rossmann-like Domain"/>
    <property type="match status" value="2"/>
</dbReference>
<dbReference type="Pfam" id="PF00389">
    <property type="entry name" value="2-Hacid_dh"/>
    <property type="match status" value="1"/>
</dbReference>
<dbReference type="GO" id="GO:0006564">
    <property type="term" value="P:L-serine biosynthetic process"/>
    <property type="evidence" value="ECO:0007669"/>
    <property type="project" value="UniProtKB-ARBA"/>
</dbReference>
<evidence type="ECO:0000313" key="9">
    <source>
        <dbReference type="EMBL" id="QTE49218.1"/>
    </source>
</evidence>
<evidence type="ECO:0000259" key="7">
    <source>
        <dbReference type="Pfam" id="PF02826"/>
    </source>
</evidence>
<dbReference type="GO" id="GO:0047545">
    <property type="term" value="F:(S)-2-hydroxyglutarate dehydrogenase activity"/>
    <property type="evidence" value="ECO:0007669"/>
    <property type="project" value="UniProtKB-ARBA"/>
</dbReference>
<dbReference type="GO" id="GO:0051287">
    <property type="term" value="F:NAD binding"/>
    <property type="evidence" value="ECO:0007669"/>
    <property type="project" value="InterPro"/>
</dbReference>
<evidence type="ECO:0000256" key="5">
    <source>
        <dbReference type="RuleBase" id="RU003719"/>
    </source>
</evidence>
<dbReference type="InterPro" id="IPR029752">
    <property type="entry name" value="D-isomer_DH_CS1"/>
</dbReference>
<keyword evidence="11" id="KW-1185">Reference proteome</keyword>
<comment type="similarity">
    <text evidence="1 5">Belongs to the D-isomer specific 2-hydroxyacid dehydrogenase family.</text>
</comment>
<evidence type="ECO:0000313" key="11">
    <source>
        <dbReference type="Proteomes" id="UP000663940"/>
    </source>
</evidence>
<dbReference type="InterPro" id="IPR036291">
    <property type="entry name" value="NAD(P)-bd_dom_sf"/>
</dbReference>
<evidence type="ECO:0000313" key="10">
    <source>
        <dbReference type="Proteomes" id="UP000250557"/>
    </source>
</evidence>
<protein>
    <submittedName>
        <fullName evidence="8">Phosphoglycerate dehydrogenase</fullName>
    </submittedName>
</protein>
<dbReference type="PROSITE" id="PS00671">
    <property type="entry name" value="D_2_HYDROXYACID_DH_3"/>
    <property type="match status" value="1"/>
</dbReference>
<feature type="domain" description="D-isomer specific 2-hydroxyacid dehydrogenase NAD-binding" evidence="7">
    <location>
        <begin position="111"/>
        <end position="282"/>
    </location>
</feature>
<keyword evidence="3 5" id="KW-0560">Oxidoreductase</keyword>
<reference evidence="9 11" key="2">
    <citation type="submission" date="2021-03" db="EMBL/GenBank/DDBJ databases">
        <title>Mucilaginibacter strains isolated from gold and copper mining confer multi heavy-metal resistance.</title>
        <authorList>
            <person name="Li Y."/>
        </authorList>
    </citation>
    <scope>NUCLEOTIDE SEQUENCE [LARGE SCALE GENOMIC DNA]</scope>
    <source>
        <strain evidence="9 11">P2-4</strain>
    </source>
</reference>
<dbReference type="InterPro" id="IPR050857">
    <property type="entry name" value="D-2-hydroxyacid_DH"/>
</dbReference>
<dbReference type="RefSeq" id="WP_112652821.1">
    <property type="nucleotide sequence ID" value="NZ_CP043451.1"/>
</dbReference>
<dbReference type="InterPro" id="IPR006139">
    <property type="entry name" value="D-isomer_2_OHA_DH_cat_dom"/>
</dbReference>
<dbReference type="Proteomes" id="UP000250557">
    <property type="component" value="Chromosome"/>
</dbReference>
<evidence type="ECO:0000313" key="8">
    <source>
        <dbReference type="EMBL" id="QEM02050.1"/>
    </source>
</evidence>
<dbReference type="EMBL" id="CP043451">
    <property type="protein sequence ID" value="QEM02050.1"/>
    <property type="molecule type" value="Genomic_DNA"/>
</dbReference>
<dbReference type="CDD" id="cd12172">
    <property type="entry name" value="PGDH_like_2"/>
    <property type="match status" value="1"/>
</dbReference>
<evidence type="ECO:0000256" key="2">
    <source>
        <dbReference type="ARBA" id="ARBA00022605"/>
    </source>
</evidence>
<dbReference type="Proteomes" id="UP000663940">
    <property type="component" value="Chromosome"/>
</dbReference>
<dbReference type="FunFam" id="3.40.50.720:FF:000041">
    <property type="entry name" value="D-3-phosphoglycerate dehydrogenase"/>
    <property type="match status" value="1"/>
</dbReference>
<evidence type="ECO:0000256" key="4">
    <source>
        <dbReference type="ARBA" id="ARBA00023027"/>
    </source>
</evidence>
<dbReference type="PANTHER" id="PTHR42789">
    <property type="entry name" value="D-ISOMER SPECIFIC 2-HYDROXYACID DEHYDROGENASE FAMILY PROTEIN (AFU_ORTHOLOGUE AFUA_6G10090)"/>
    <property type="match status" value="1"/>
</dbReference>
<dbReference type="SUPFAM" id="SSF51735">
    <property type="entry name" value="NAD(P)-binding Rossmann-fold domains"/>
    <property type="match status" value="1"/>
</dbReference>
<keyword evidence="2" id="KW-0028">Amino-acid biosynthesis</keyword>
<dbReference type="InterPro" id="IPR029753">
    <property type="entry name" value="D-isomer_DH_CS"/>
</dbReference>
<gene>
    <name evidence="8" type="ORF">DIU31_000400</name>
    <name evidence="9" type="ORF">J3L21_27365</name>
</gene>
<feature type="domain" description="D-isomer specific 2-hydroxyacid dehydrogenase catalytic" evidence="6">
    <location>
        <begin position="13"/>
        <end position="304"/>
    </location>
</feature>
<dbReference type="GO" id="GO:0004617">
    <property type="term" value="F:phosphoglycerate dehydrogenase activity"/>
    <property type="evidence" value="ECO:0007669"/>
    <property type="project" value="UniProtKB-ARBA"/>
</dbReference>
<evidence type="ECO:0000256" key="1">
    <source>
        <dbReference type="ARBA" id="ARBA00005854"/>
    </source>
</evidence>
<organism evidence="8 10">
    <name type="scientific">Mucilaginibacter rubeus</name>
    <dbReference type="NCBI Taxonomy" id="2027860"/>
    <lineage>
        <taxon>Bacteria</taxon>
        <taxon>Pseudomonadati</taxon>
        <taxon>Bacteroidota</taxon>
        <taxon>Sphingobacteriia</taxon>
        <taxon>Sphingobacteriales</taxon>
        <taxon>Sphingobacteriaceae</taxon>
        <taxon>Mucilaginibacter</taxon>
    </lineage>
</organism>
<dbReference type="Pfam" id="PF02826">
    <property type="entry name" value="2-Hacid_dh_C"/>
    <property type="match status" value="1"/>
</dbReference>
<dbReference type="AlphaFoldDB" id="A0AAE6JAN2"/>
<reference evidence="8 10" key="1">
    <citation type="submission" date="2019-08" db="EMBL/GenBank/DDBJ databases">
        <title>Comparative genome analysis confer to the adaptation heavy metal polluted environment.</title>
        <authorList>
            <person name="Li Y."/>
        </authorList>
    </citation>
    <scope>NUCLEOTIDE SEQUENCE [LARGE SCALE GENOMIC DNA]</scope>
    <source>
        <strain evidence="8 10">P2</strain>
    </source>
</reference>
<keyword evidence="4" id="KW-0520">NAD</keyword>